<protein>
    <submittedName>
        <fullName evidence="1">NADH(P)-binding family protein</fullName>
    </submittedName>
</protein>
<dbReference type="GeneID" id="77221268"/>
<dbReference type="RefSeq" id="WP_034079006.1">
    <property type="nucleotide sequence ID" value="NZ_CP020560.1"/>
</dbReference>
<organism evidence="1 2">
    <name type="scientific">Pseudomonas paraeruginosa</name>
    <dbReference type="NCBI Taxonomy" id="2994495"/>
    <lineage>
        <taxon>Bacteria</taxon>
        <taxon>Pseudomonadati</taxon>
        <taxon>Pseudomonadota</taxon>
        <taxon>Gammaproteobacteria</taxon>
        <taxon>Pseudomonadales</taxon>
        <taxon>Pseudomonadaceae</taxon>
        <taxon>Pseudomonas</taxon>
    </lineage>
</organism>
<name>A0A2R3ISV2_9PSED</name>
<evidence type="ECO:0000313" key="1">
    <source>
        <dbReference type="EMBL" id="AVK04677.1"/>
    </source>
</evidence>
<keyword evidence="2" id="KW-1185">Reference proteome</keyword>
<accession>A0A2R3ISV2</accession>
<dbReference type="AlphaFoldDB" id="A0A2R3ISV2"/>
<evidence type="ECO:0000313" key="2">
    <source>
        <dbReference type="Proteomes" id="UP000238390"/>
    </source>
</evidence>
<reference evidence="1 2" key="1">
    <citation type="submission" date="2018-02" db="EMBL/GenBank/DDBJ databases">
        <title>FDA/CDC Antimicrobial Resistant Isolate Bank Genome Sequencing.</title>
        <authorList>
            <person name="Benahmed F.H."/>
            <person name="Lutgring J.D."/>
            <person name="Yoo B."/>
            <person name="Machado M."/>
            <person name="Brown A."/>
            <person name="McAllister G."/>
            <person name="Perry A."/>
            <person name="Halpin A.L."/>
            <person name="Vavikolanu K."/>
            <person name="Ott S."/>
            <person name="Zhao X."/>
            <person name="Tallon L.J."/>
            <person name="Sadzewicz L."/>
            <person name="Aluvathingal J."/>
            <person name="Nadendla S."/>
            <person name="Voskania-kordi A."/>
            <person name="Simonyan V."/>
            <person name="Patel J."/>
            <person name="Shawar R.M."/>
        </authorList>
    </citation>
    <scope>NUCLEOTIDE SEQUENCE [LARGE SCALE GENOMIC DNA]</scope>
    <source>
        <strain evidence="1 2">AR_0356</strain>
    </source>
</reference>
<dbReference type="Gene3D" id="3.40.50.720">
    <property type="entry name" value="NAD(P)-binding Rossmann-like Domain"/>
    <property type="match status" value="1"/>
</dbReference>
<gene>
    <name evidence="1" type="ORF">CSB93_4360</name>
</gene>
<dbReference type="EMBL" id="CP027169">
    <property type="protein sequence ID" value="AVK04677.1"/>
    <property type="molecule type" value="Genomic_DNA"/>
</dbReference>
<dbReference type="Proteomes" id="UP000238390">
    <property type="component" value="Chromosome"/>
</dbReference>
<dbReference type="InterPro" id="IPR036291">
    <property type="entry name" value="NAD(P)-bd_dom_sf"/>
</dbReference>
<proteinExistence type="predicted"/>
<sequence length="196" mass="21320">MHNLESDTLKLGIFHPHDSLSQALIAAALQRQAEVSALQSDLNSLQARPGLRCKPASLESSIAVSQAAAGLDVLFAPLSDYSAETLPPICAALIDGALRAEVPRLFLLGHWRWLVEPRDTAEEQLGAGLERSLTVSGLEWTLVETPALPSGLRIDDFSRAGDESRVDALRVLSCAEALLDEIHLRLHSRQCMRLMP</sequence>
<dbReference type="SUPFAM" id="SSF51735">
    <property type="entry name" value="NAD(P)-binding Rossmann-fold domains"/>
    <property type="match status" value="1"/>
</dbReference>